<dbReference type="Proteomes" id="UP000299102">
    <property type="component" value="Unassembled WGS sequence"/>
</dbReference>
<protein>
    <submittedName>
        <fullName evidence="2">Uncharacterized protein</fullName>
    </submittedName>
</protein>
<feature type="region of interest" description="Disordered" evidence="1">
    <location>
        <begin position="47"/>
        <end position="85"/>
    </location>
</feature>
<evidence type="ECO:0000313" key="2">
    <source>
        <dbReference type="EMBL" id="GBP41405.1"/>
    </source>
</evidence>
<organism evidence="2 3">
    <name type="scientific">Eumeta variegata</name>
    <name type="common">Bagworm moth</name>
    <name type="synonym">Eumeta japonica</name>
    <dbReference type="NCBI Taxonomy" id="151549"/>
    <lineage>
        <taxon>Eukaryota</taxon>
        <taxon>Metazoa</taxon>
        <taxon>Ecdysozoa</taxon>
        <taxon>Arthropoda</taxon>
        <taxon>Hexapoda</taxon>
        <taxon>Insecta</taxon>
        <taxon>Pterygota</taxon>
        <taxon>Neoptera</taxon>
        <taxon>Endopterygota</taxon>
        <taxon>Lepidoptera</taxon>
        <taxon>Glossata</taxon>
        <taxon>Ditrysia</taxon>
        <taxon>Tineoidea</taxon>
        <taxon>Psychidae</taxon>
        <taxon>Oiketicinae</taxon>
        <taxon>Eumeta</taxon>
    </lineage>
</organism>
<reference evidence="2 3" key="1">
    <citation type="journal article" date="2019" name="Commun. Biol.">
        <title>The bagworm genome reveals a unique fibroin gene that provides high tensile strength.</title>
        <authorList>
            <person name="Kono N."/>
            <person name="Nakamura H."/>
            <person name="Ohtoshi R."/>
            <person name="Tomita M."/>
            <person name="Numata K."/>
            <person name="Arakawa K."/>
        </authorList>
    </citation>
    <scope>NUCLEOTIDE SEQUENCE [LARGE SCALE GENOMIC DNA]</scope>
</reference>
<evidence type="ECO:0000256" key="1">
    <source>
        <dbReference type="SAM" id="MobiDB-lite"/>
    </source>
</evidence>
<gene>
    <name evidence="2" type="ORF">EVAR_84749_1</name>
</gene>
<comment type="caution">
    <text evidence="2">The sequence shown here is derived from an EMBL/GenBank/DDBJ whole genome shotgun (WGS) entry which is preliminary data.</text>
</comment>
<feature type="region of interest" description="Disordered" evidence="1">
    <location>
        <begin position="106"/>
        <end position="125"/>
    </location>
</feature>
<dbReference type="EMBL" id="BGZK01000398">
    <property type="protein sequence ID" value="GBP41405.1"/>
    <property type="molecule type" value="Genomic_DNA"/>
</dbReference>
<feature type="compositionally biased region" description="Basic and acidic residues" evidence="1">
    <location>
        <begin position="109"/>
        <end position="125"/>
    </location>
</feature>
<feature type="compositionally biased region" description="Basic residues" evidence="1">
    <location>
        <begin position="56"/>
        <end position="67"/>
    </location>
</feature>
<accession>A0A4C1VUA6</accession>
<proteinExistence type="predicted"/>
<name>A0A4C1VUA6_EUMVA</name>
<evidence type="ECO:0000313" key="3">
    <source>
        <dbReference type="Proteomes" id="UP000299102"/>
    </source>
</evidence>
<dbReference type="AlphaFoldDB" id="A0A4C1VUA6"/>
<keyword evidence="3" id="KW-1185">Reference proteome</keyword>
<sequence length="125" mass="13766">MNQESKKISGVTSSGRIVQNIREQINAATLKCDAYIPKVLEGARQGRGARFEAVPPRKRGPKVRQRGQHPGGGTRERNVERAGQGQGRLFGLSVYARFGSISSVRYRGRSGDRGRAHDTRFWGGT</sequence>